<name>A0A6H5HHQ6_9HEMI</name>
<reference evidence="2 3" key="1">
    <citation type="submission" date="2020-02" db="EMBL/GenBank/DDBJ databases">
        <authorList>
            <person name="Ferguson B K."/>
        </authorList>
    </citation>
    <scope>NUCLEOTIDE SEQUENCE [LARGE SCALE GENOMIC DNA]</scope>
</reference>
<accession>A0A6H5HHQ6</accession>
<dbReference type="Proteomes" id="UP000479000">
    <property type="component" value="Unassembled WGS sequence"/>
</dbReference>
<keyword evidence="3" id="KW-1185">Reference proteome</keyword>
<organism evidence="2 3">
    <name type="scientific">Nesidiocoris tenuis</name>
    <dbReference type="NCBI Taxonomy" id="355587"/>
    <lineage>
        <taxon>Eukaryota</taxon>
        <taxon>Metazoa</taxon>
        <taxon>Ecdysozoa</taxon>
        <taxon>Arthropoda</taxon>
        <taxon>Hexapoda</taxon>
        <taxon>Insecta</taxon>
        <taxon>Pterygota</taxon>
        <taxon>Neoptera</taxon>
        <taxon>Paraneoptera</taxon>
        <taxon>Hemiptera</taxon>
        <taxon>Heteroptera</taxon>
        <taxon>Panheteroptera</taxon>
        <taxon>Cimicomorpha</taxon>
        <taxon>Miridae</taxon>
        <taxon>Dicyphina</taxon>
        <taxon>Nesidiocoris</taxon>
    </lineage>
</organism>
<dbReference type="EMBL" id="CADCXU010016041">
    <property type="protein sequence ID" value="CAB0005238.1"/>
    <property type="molecule type" value="Genomic_DNA"/>
</dbReference>
<proteinExistence type="predicted"/>
<evidence type="ECO:0000313" key="1">
    <source>
        <dbReference type="EMBL" id="CAB0005238.1"/>
    </source>
</evidence>
<gene>
    <name evidence="1" type="ORF">NTEN_LOCUS10715</name>
    <name evidence="2" type="ORF">NTEN_LOCUS21561</name>
</gene>
<evidence type="ECO:0000313" key="3">
    <source>
        <dbReference type="Proteomes" id="UP000479000"/>
    </source>
</evidence>
<protein>
    <submittedName>
        <fullName evidence="2">Uncharacterized protein</fullName>
    </submittedName>
</protein>
<dbReference type="AlphaFoldDB" id="A0A6H5HHQ6"/>
<sequence length="156" mass="18055">MAALPDVHKIPKLLAWYDKRLSVNKSSRVKAIEKSGLGKEETFQTRETTIGDQRSQLLPVNGDRILRYEIDERFPKNVLRLFTVEGDRLHQLQYGETRRRRGGNAGAMLQRGNPPFPKAVRFVEIVETIGRVSDLGRRRGRRKEEINPTRLVVCRY</sequence>
<dbReference type="EMBL" id="CADCXU010031587">
    <property type="protein sequence ID" value="CAB0017575.1"/>
    <property type="molecule type" value="Genomic_DNA"/>
</dbReference>
<evidence type="ECO:0000313" key="2">
    <source>
        <dbReference type="EMBL" id="CAB0017575.1"/>
    </source>
</evidence>